<reference evidence="11 12" key="1">
    <citation type="submission" date="2021-11" db="EMBL/GenBank/DDBJ databases">
        <title>Genomic of Niabella pedocola.</title>
        <authorList>
            <person name="Wu T."/>
        </authorList>
    </citation>
    <scope>NUCLEOTIDE SEQUENCE [LARGE SCALE GENOMIC DNA]</scope>
    <source>
        <strain evidence="11 12">JCM 31011</strain>
    </source>
</reference>
<protein>
    <submittedName>
        <fullName evidence="11">Endonuclease</fullName>
    </submittedName>
</protein>
<evidence type="ECO:0000259" key="10">
    <source>
        <dbReference type="PROSITE" id="PS51068"/>
    </source>
</evidence>
<dbReference type="SUPFAM" id="SSF46946">
    <property type="entry name" value="S13-like H2TH domain"/>
    <property type="match status" value="1"/>
</dbReference>
<dbReference type="SMART" id="SM01232">
    <property type="entry name" value="H2TH"/>
    <property type="match status" value="1"/>
</dbReference>
<dbReference type="SMART" id="SM00898">
    <property type="entry name" value="Fapy_DNA_glyco"/>
    <property type="match status" value="1"/>
</dbReference>
<evidence type="ECO:0000256" key="1">
    <source>
        <dbReference type="ARBA" id="ARBA00001668"/>
    </source>
</evidence>
<dbReference type="Pfam" id="PF01149">
    <property type="entry name" value="Fapy_DNA_glyco"/>
    <property type="match status" value="1"/>
</dbReference>
<dbReference type="GO" id="GO:0004519">
    <property type="term" value="F:endonuclease activity"/>
    <property type="evidence" value="ECO:0007669"/>
    <property type="project" value="UniProtKB-KW"/>
</dbReference>
<dbReference type="Proteomes" id="UP001199816">
    <property type="component" value="Unassembled WGS sequence"/>
</dbReference>
<keyword evidence="9" id="KW-0326">Glycosidase</keyword>
<evidence type="ECO:0000256" key="7">
    <source>
        <dbReference type="ARBA" id="ARBA00023239"/>
    </source>
</evidence>
<dbReference type="PANTHER" id="PTHR22993">
    <property type="entry name" value="FORMAMIDOPYRIMIDINE-DNA GLYCOSYLASE"/>
    <property type="match status" value="1"/>
</dbReference>
<keyword evidence="7" id="KW-0456">Lyase</keyword>
<dbReference type="InterPro" id="IPR015886">
    <property type="entry name" value="H2TH_FPG"/>
</dbReference>
<keyword evidence="8" id="KW-0511">Multifunctional enzyme</keyword>
<dbReference type="SUPFAM" id="SSF81624">
    <property type="entry name" value="N-terminal domain of MutM-like DNA repair proteins"/>
    <property type="match status" value="1"/>
</dbReference>
<gene>
    <name evidence="11" type="ORF">LQ567_10805</name>
</gene>
<keyword evidence="12" id="KW-1185">Reference proteome</keyword>
<proteinExistence type="inferred from homology"/>
<feature type="domain" description="Formamidopyrimidine-DNA glycosylase catalytic" evidence="10">
    <location>
        <begin position="2"/>
        <end position="91"/>
    </location>
</feature>
<name>A0ABS8PQY1_9BACT</name>
<evidence type="ECO:0000256" key="6">
    <source>
        <dbReference type="ARBA" id="ARBA00023204"/>
    </source>
</evidence>
<evidence type="ECO:0000313" key="11">
    <source>
        <dbReference type="EMBL" id="MCD2423250.1"/>
    </source>
</evidence>
<comment type="similarity">
    <text evidence="2">Belongs to the FPG family.</text>
</comment>
<dbReference type="EMBL" id="JAJNEC010000005">
    <property type="protein sequence ID" value="MCD2423250.1"/>
    <property type="molecule type" value="Genomic_DNA"/>
</dbReference>
<dbReference type="Gene3D" id="1.10.8.50">
    <property type="match status" value="1"/>
</dbReference>
<accession>A0ABS8PQY1</accession>
<keyword evidence="4" id="KW-0378">Hydrolase</keyword>
<keyword evidence="5" id="KW-0238">DNA-binding</keyword>
<evidence type="ECO:0000256" key="9">
    <source>
        <dbReference type="ARBA" id="ARBA00023295"/>
    </source>
</evidence>
<dbReference type="Pfam" id="PF06831">
    <property type="entry name" value="H2TH"/>
    <property type="match status" value="1"/>
</dbReference>
<evidence type="ECO:0000256" key="8">
    <source>
        <dbReference type="ARBA" id="ARBA00023268"/>
    </source>
</evidence>
<evidence type="ECO:0000256" key="2">
    <source>
        <dbReference type="ARBA" id="ARBA00009409"/>
    </source>
</evidence>
<evidence type="ECO:0000256" key="5">
    <source>
        <dbReference type="ARBA" id="ARBA00023125"/>
    </source>
</evidence>
<evidence type="ECO:0000256" key="4">
    <source>
        <dbReference type="ARBA" id="ARBA00022801"/>
    </source>
</evidence>
<comment type="catalytic activity">
    <reaction evidence="1">
        <text>Hydrolysis of DNA containing ring-opened 7-methylguanine residues, releasing 2,6-diamino-4-hydroxy-5-(N-methyl)formamidopyrimidine.</text>
        <dbReference type="EC" id="3.2.2.23"/>
    </reaction>
</comment>
<dbReference type="Gene3D" id="3.20.190.10">
    <property type="entry name" value="MutM-like, N-terminal"/>
    <property type="match status" value="1"/>
</dbReference>
<keyword evidence="6" id="KW-0234">DNA repair</keyword>
<dbReference type="PROSITE" id="PS51068">
    <property type="entry name" value="FPG_CAT"/>
    <property type="match status" value="1"/>
</dbReference>
<dbReference type="RefSeq" id="WP_231004514.1">
    <property type="nucleotide sequence ID" value="NZ_JAJNEC010000005.1"/>
</dbReference>
<dbReference type="InterPro" id="IPR012319">
    <property type="entry name" value="FPG_cat"/>
</dbReference>
<dbReference type="InterPro" id="IPR010979">
    <property type="entry name" value="Ribosomal_uS13-like_H2TH"/>
</dbReference>
<evidence type="ECO:0000256" key="3">
    <source>
        <dbReference type="ARBA" id="ARBA00022763"/>
    </source>
</evidence>
<evidence type="ECO:0000313" key="12">
    <source>
        <dbReference type="Proteomes" id="UP001199816"/>
    </source>
</evidence>
<comment type="caution">
    <text evidence="11">The sequence shown here is derived from an EMBL/GenBank/DDBJ whole genome shotgun (WGS) entry which is preliminary data.</text>
</comment>
<keyword evidence="11" id="KW-0540">Nuclease</keyword>
<organism evidence="11 12">
    <name type="scientific">Niabella pedocola</name>
    <dbReference type="NCBI Taxonomy" id="1752077"/>
    <lineage>
        <taxon>Bacteria</taxon>
        <taxon>Pseudomonadati</taxon>
        <taxon>Bacteroidota</taxon>
        <taxon>Chitinophagia</taxon>
        <taxon>Chitinophagales</taxon>
        <taxon>Chitinophagaceae</taxon>
        <taxon>Niabella</taxon>
    </lineage>
</organism>
<sequence length="245" mass="27770">MPEGPSILLMKEALQPFTGGQITDAQGNAKIEMDALKGERLVEIKTFGKQTFLVLDNVSVRIHLLMFGSYSVNEQTKPDKSLRLALFFKTGAMYFYTCAVRLVENALLAMVDWEADVLSNDWNAAKARKKLKQQPGMMVCDALLDQDIFAGVGNIIKNEVLFRIGVQPESLVGSLPPRKLTALIAEARKYSFEFLEWKRAFVLKKHWLVHTKRTCPKCGAQLVKKYTGKGKRRSFYCPKDQLLYE</sequence>
<dbReference type="InterPro" id="IPR035937">
    <property type="entry name" value="FPG_N"/>
</dbReference>
<keyword evidence="3" id="KW-0227">DNA damage</keyword>
<dbReference type="PANTHER" id="PTHR22993:SF9">
    <property type="entry name" value="FORMAMIDOPYRIMIDINE-DNA GLYCOSYLASE"/>
    <property type="match status" value="1"/>
</dbReference>
<keyword evidence="11" id="KW-0255">Endonuclease</keyword>